<evidence type="ECO:0000313" key="2">
    <source>
        <dbReference type="EMBL" id="CCG44856.1"/>
    </source>
</evidence>
<dbReference type="RefSeq" id="WP_014642753.1">
    <property type="nucleotide sequence ID" value="NC_017668.1"/>
</dbReference>
<feature type="transmembrane region" description="Helical" evidence="1">
    <location>
        <begin position="12"/>
        <end position="32"/>
    </location>
</feature>
<feature type="transmembrane region" description="Helical" evidence="1">
    <location>
        <begin position="225"/>
        <end position="246"/>
    </location>
</feature>
<dbReference type="AlphaFoldDB" id="I0JL36"/>
<evidence type="ECO:0008006" key="4">
    <source>
        <dbReference type="Google" id="ProtNLM"/>
    </source>
</evidence>
<dbReference type="EMBL" id="HE717023">
    <property type="protein sequence ID" value="CCG44856.1"/>
    <property type="molecule type" value="Genomic_DNA"/>
</dbReference>
<dbReference type="Proteomes" id="UP000007397">
    <property type="component" value="Chromosome"/>
</dbReference>
<dbReference type="eggNOG" id="ENOG502Z865">
    <property type="taxonomic scope" value="Bacteria"/>
</dbReference>
<dbReference type="PATRIC" id="fig|866895.3.peg.1523"/>
<keyword evidence="3" id="KW-1185">Reference proteome</keyword>
<feature type="transmembrane region" description="Helical" evidence="1">
    <location>
        <begin position="92"/>
        <end position="121"/>
    </location>
</feature>
<name>I0JL36_HALH3</name>
<reference evidence="2 3" key="1">
    <citation type="journal article" date="2013" name="Environ. Microbiol.">
        <title>Chloride and organic osmolytes: a hybrid strategy to cope with elevated salinities by the moderately halophilic, chloride-dependent bacterium Halobacillus halophilus.</title>
        <authorList>
            <person name="Saum S.H."/>
            <person name="Pfeiffer F."/>
            <person name="Palm P."/>
            <person name="Rampp M."/>
            <person name="Schuster S.C."/>
            <person name="Muller V."/>
            <person name="Oesterhelt D."/>
        </authorList>
    </citation>
    <scope>NUCLEOTIDE SEQUENCE [LARGE SCALE GENOMIC DNA]</scope>
    <source>
        <strain evidence="3">ATCC 35676 / DSM 2266 / JCM 20832 / KCTC 3685 / LMG 17431 / NBRC 102448 / NCIMB 2269</strain>
    </source>
</reference>
<keyword evidence="1" id="KW-0472">Membrane</keyword>
<feature type="transmembrane region" description="Helical" evidence="1">
    <location>
        <begin position="52"/>
        <end position="71"/>
    </location>
</feature>
<dbReference type="KEGG" id="hhd:HBHAL_2511"/>
<keyword evidence="1" id="KW-1133">Transmembrane helix</keyword>
<evidence type="ECO:0000313" key="3">
    <source>
        <dbReference type="Proteomes" id="UP000007397"/>
    </source>
</evidence>
<protein>
    <recommendedName>
        <fullName evidence="4">ABC-type transport system permease protein</fullName>
    </recommendedName>
</protein>
<accession>I0JL36</accession>
<proteinExistence type="predicted"/>
<feature type="transmembrane region" description="Helical" evidence="1">
    <location>
        <begin position="193"/>
        <end position="213"/>
    </location>
</feature>
<evidence type="ECO:0000256" key="1">
    <source>
        <dbReference type="SAM" id="Phobius"/>
    </source>
</evidence>
<dbReference type="HOGENOM" id="CLU_094163_0_0_9"/>
<organism evidence="2 3">
    <name type="scientific">Halobacillus halophilus (strain ATCC 35676 / DSM 2266 / JCM 20832 / KCTC 3685 / LMG 17431 / NBRC 102448 / NCIMB 2269)</name>
    <name type="common">Sporosarcina halophila</name>
    <dbReference type="NCBI Taxonomy" id="866895"/>
    <lineage>
        <taxon>Bacteria</taxon>
        <taxon>Bacillati</taxon>
        <taxon>Bacillota</taxon>
        <taxon>Bacilli</taxon>
        <taxon>Bacillales</taxon>
        <taxon>Bacillaceae</taxon>
        <taxon>Halobacillus</taxon>
    </lineage>
</organism>
<keyword evidence="1" id="KW-0812">Transmembrane</keyword>
<gene>
    <name evidence="2" type="ordered locus">HBHAL_2511</name>
</gene>
<feature type="transmembrane region" description="Helical" evidence="1">
    <location>
        <begin position="159"/>
        <end position="181"/>
    </location>
</feature>
<sequence>MLLSREIKGMLSPLYVFTYIAIILIPILIAFYQANNYILFKPIDFFTLTLEGMIPMVFPLICVSIFLIQLAKEKTNNFLLYTRSRTDLGSYLRMKFFVNATLVFTVVFLMVFVPFFIAFYIDPLFGHINYYPVDNIENVDSPTFSQLLNYGSLVYGLGYAFWVAINGVVYASLSFALLFLLSNNFLAMSLPFVIYHAGNFVLAIMDLEVYSLISTIFPFNISQQPIWTALIPFLCLTALLFILLFIMSFKIKRLDVIL</sequence>